<dbReference type="SUPFAM" id="SSF81995">
    <property type="entry name" value="beta-sandwich domain of Sec23/24"/>
    <property type="match status" value="1"/>
</dbReference>
<evidence type="ECO:0000256" key="1">
    <source>
        <dbReference type="SAM" id="MobiDB-lite"/>
    </source>
</evidence>
<evidence type="ECO:0000313" key="3">
    <source>
        <dbReference type="EMBL" id="WTP87452.1"/>
    </source>
</evidence>
<dbReference type="AlphaFoldDB" id="A0AAU1HZA4"/>
<keyword evidence="2" id="KW-1133">Transmembrane helix</keyword>
<keyword evidence="2" id="KW-0812">Transmembrane</keyword>
<evidence type="ECO:0000256" key="2">
    <source>
        <dbReference type="SAM" id="Phobius"/>
    </source>
</evidence>
<protein>
    <submittedName>
        <fullName evidence="3">Uncharacterized protein</fullName>
    </submittedName>
</protein>
<dbReference type="EMBL" id="CP108140">
    <property type="protein sequence ID" value="WTP87452.1"/>
    <property type="molecule type" value="Genomic_DNA"/>
</dbReference>
<feature type="compositionally biased region" description="Low complexity" evidence="1">
    <location>
        <begin position="12"/>
        <end position="32"/>
    </location>
</feature>
<reference evidence="3" key="1">
    <citation type="submission" date="2022-10" db="EMBL/GenBank/DDBJ databases">
        <title>The complete genomes of actinobacterial strains from the NBC collection.</title>
        <authorList>
            <person name="Joergensen T.S."/>
            <person name="Alvarez Arevalo M."/>
            <person name="Sterndorff E.B."/>
            <person name="Faurdal D."/>
            <person name="Vuksanovic O."/>
            <person name="Mourched A.-S."/>
            <person name="Charusanti P."/>
            <person name="Shaw S."/>
            <person name="Blin K."/>
            <person name="Weber T."/>
        </authorList>
    </citation>
    <scope>NUCLEOTIDE SEQUENCE</scope>
    <source>
        <strain evidence="3">NBC 00180</strain>
    </source>
</reference>
<gene>
    <name evidence="3" type="ORF">OG477_19660</name>
</gene>
<feature type="region of interest" description="Disordered" evidence="1">
    <location>
        <begin position="1"/>
        <end position="64"/>
    </location>
</feature>
<name>A0AAU1HZA4_9ACTN</name>
<organism evidence="3">
    <name type="scientific">Streptomyces sp. NBC_00180</name>
    <dbReference type="NCBI Taxonomy" id="2903632"/>
    <lineage>
        <taxon>Bacteria</taxon>
        <taxon>Bacillati</taxon>
        <taxon>Actinomycetota</taxon>
        <taxon>Actinomycetes</taxon>
        <taxon>Kitasatosporales</taxon>
        <taxon>Streptomycetaceae</taxon>
        <taxon>Streptomyces</taxon>
    </lineage>
</organism>
<feature type="transmembrane region" description="Helical" evidence="2">
    <location>
        <begin position="77"/>
        <end position="95"/>
    </location>
</feature>
<accession>A0AAU1HZA4</accession>
<feature type="compositionally biased region" description="Low complexity" evidence="1">
    <location>
        <begin position="39"/>
        <end position="57"/>
    </location>
</feature>
<proteinExistence type="predicted"/>
<sequence>MTTPPPQGNPFAQGQNPYAQGQQPYGQPQGQAPYPPQGGYPQQPGQPGFPPQGAAPYAPVPPQQPGRRFSFKTIKNVAAVAIVGIMLVVGYIISLDDAENAAVGDCLKSSSSSSSNDRMEVVDCTSPEAEAKVLKKIDGTYTSLTAETECRKVSGATSFYAQTGDGDNFLLCLSDV</sequence>
<keyword evidence="2" id="KW-0472">Membrane</keyword>